<dbReference type="PROSITE" id="PS52015">
    <property type="entry name" value="TONB_CTD"/>
    <property type="match status" value="1"/>
</dbReference>
<feature type="transmembrane region" description="Helical" evidence="5">
    <location>
        <begin position="87"/>
        <end position="109"/>
    </location>
</feature>
<dbReference type="GO" id="GO:0055085">
    <property type="term" value="P:transmembrane transport"/>
    <property type="evidence" value="ECO:0007669"/>
    <property type="project" value="InterPro"/>
</dbReference>
<dbReference type="Gene3D" id="3.30.2420.10">
    <property type="entry name" value="TonB"/>
    <property type="match status" value="1"/>
</dbReference>
<reference evidence="7 8" key="1">
    <citation type="submission" date="2023-12" db="EMBL/GenBank/DDBJ databases">
        <title>Whole-genome sequencing of halo(alkali)philic microorganisms from hypersaline lakes.</title>
        <authorList>
            <person name="Sorokin D.Y."/>
            <person name="Merkel A.Y."/>
            <person name="Messina E."/>
            <person name="Yakimov M."/>
        </authorList>
    </citation>
    <scope>NUCLEOTIDE SEQUENCE [LARGE SCALE GENOMIC DNA]</scope>
    <source>
        <strain evidence="7 8">AB-CW1</strain>
    </source>
</reference>
<comment type="caution">
    <text evidence="7">The sequence shown here is derived from an EMBL/GenBank/DDBJ whole genome shotgun (WGS) entry which is preliminary data.</text>
</comment>
<proteinExistence type="predicted"/>
<keyword evidence="2 5" id="KW-0812">Transmembrane</keyword>
<keyword evidence="4 5" id="KW-0472">Membrane</keyword>
<dbReference type="InterPro" id="IPR052173">
    <property type="entry name" value="Beta-lactam_resp_regulator"/>
</dbReference>
<dbReference type="Proteomes" id="UP001302316">
    <property type="component" value="Unassembled WGS sequence"/>
</dbReference>
<keyword evidence="8" id="KW-1185">Reference proteome</keyword>
<dbReference type="AlphaFoldDB" id="A0AAP6MN33"/>
<dbReference type="SUPFAM" id="SSF74653">
    <property type="entry name" value="TolA/TonB C-terminal domain"/>
    <property type="match status" value="1"/>
</dbReference>
<dbReference type="RefSeq" id="WP_346051982.1">
    <property type="nucleotide sequence ID" value="NZ_JAYGII010000019.1"/>
</dbReference>
<sequence length="430" mass="47796">MSMLTDWLLQSVIHLSWLIPLAWLLSRLLRHYCNARTAYAAWLLLLPAVLPLPQWPSTFTVSLPAVTVSPGSAAGPAGGESAAAVGMLLPGLLLIWAIGALFMAAFLLWRQGRFELALRRGREGGVSPELMTILRDAGVPGWLPVRRSRHCEGPMLLGVLYPRLYLPSRISPELRAHLHLAVAHEMAHLRHGDSLWNGVLLLSRALFWFHPLVHLVWFRIRRDQELAADESALARIPNRDRVHYARLLCASSGLEPHQLGFGWMSRGSLRERIMMIADSKGGRLPWPFGLSIVFATVFLSGMVIAGTDSDGSLASDSEELVVLSEVDPEKDHPSSLQPIVMVAPAYPRNAVIQGIEGYVVLEATVRPDIEDVQSSQLVDIQVVEAEPQGVFEEAAREAFSQWRVSPLRSTDGERRPGRVRQTMHFRLDED</sequence>
<dbReference type="EMBL" id="JAYGII010000019">
    <property type="protein sequence ID" value="MEA5446021.1"/>
    <property type="molecule type" value="Genomic_DNA"/>
</dbReference>
<evidence type="ECO:0000313" key="8">
    <source>
        <dbReference type="Proteomes" id="UP001302316"/>
    </source>
</evidence>
<feature type="domain" description="TonB C-terminal" evidence="6">
    <location>
        <begin position="331"/>
        <end position="430"/>
    </location>
</feature>
<dbReference type="PANTHER" id="PTHR34978:SF3">
    <property type="entry name" value="SLR0241 PROTEIN"/>
    <property type="match status" value="1"/>
</dbReference>
<comment type="subcellular location">
    <subcellularLocation>
        <location evidence="1">Membrane</location>
        <topology evidence="1">Single-pass membrane protein</topology>
    </subcellularLocation>
</comment>
<evidence type="ECO:0000313" key="7">
    <source>
        <dbReference type="EMBL" id="MEA5446021.1"/>
    </source>
</evidence>
<dbReference type="Pfam" id="PF03544">
    <property type="entry name" value="TonB_C"/>
    <property type="match status" value="1"/>
</dbReference>
<dbReference type="InterPro" id="IPR006260">
    <property type="entry name" value="TonB/TolA_C"/>
</dbReference>
<dbReference type="InterPro" id="IPR008756">
    <property type="entry name" value="Peptidase_M56"/>
</dbReference>
<evidence type="ECO:0000256" key="4">
    <source>
        <dbReference type="ARBA" id="ARBA00023136"/>
    </source>
</evidence>
<evidence type="ECO:0000259" key="6">
    <source>
        <dbReference type="PROSITE" id="PS52015"/>
    </source>
</evidence>
<dbReference type="InterPro" id="IPR037682">
    <property type="entry name" value="TonB_C"/>
</dbReference>
<dbReference type="NCBIfam" id="TIGR01352">
    <property type="entry name" value="tonB_Cterm"/>
    <property type="match status" value="1"/>
</dbReference>
<dbReference type="CDD" id="cd07341">
    <property type="entry name" value="M56_BlaR1_MecR1_like"/>
    <property type="match status" value="1"/>
</dbReference>
<evidence type="ECO:0000256" key="3">
    <source>
        <dbReference type="ARBA" id="ARBA00022989"/>
    </source>
</evidence>
<protein>
    <submittedName>
        <fullName evidence="7">TonB family protein</fullName>
    </submittedName>
</protein>
<evidence type="ECO:0000256" key="5">
    <source>
        <dbReference type="SAM" id="Phobius"/>
    </source>
</evidence>
<dbReference type="GO" id="GO:0016020">
    <property type="term" value="C:membrane"/>
    <property type="evidence" value="ECO:0007669"/>
    <property type="project" value="UniProtKB-SubCell"/>
</dbReference>
<evidence type="ECO:0000256" key="1">
    <source>
        <dbReference type="ARBA" id="ARBA00004167"/>
    </source>
</evidence>
<accession>A0AAP6MN33</accession>
<feature type="transmembrane region" description="Helical" evidence="5">
    <location>
        <begin position="284"/>
        <end position="305"/>
    </location>
</feature>
<feature type="transmembrane region" description="Helical" evidence="5">
    <location>
        <begin position="7"/>
        <end position="25"/>
    </location>
</feature>
<evidence type="ECO:0000256" key="2">
    <source>
        <dbReference type="ARBA" id="ARBA00022692"/>
    </source>
</evidence>
<gene>
    <name evidence="7" type="ORF">VCB98_09340</name>
</gene>
<feature type="transmembrane region" description="Helical" evidence="5">
    <location>
        <begin position="37"/>
        <end position="55"/>
    </location>
</feature>
<name>A0AAP6MN33_9GAMM</name>
<keyword evidence="3 5" id="KW-1133">Transmembrane helix</keyword>
<organism evidence="7 8">
    <name type="scientific">Natronospira elongata</name>
    <dbReference type="NCBI Taxonomy" id="3110268"/>
    <lineage>
        <taxon>Bacteria</taxon>
        <taxon>Pseudomonadati</taxon>
        <taxon>Pseudomonadota</taxon>
        <taxon>Gammaproteobacteria</taxon>
        <taxon>Natronospirales</taxon>
        <taxon>Natronospiraceae</taxon>
        <taxon>Natronospira</taxon>
    </lineage>
</organism>
<dbReference type="PANTHER" id="PTHR34978">
    <property type="entry name" value="POSSIBLE SENSOR-TRANSDUCER PROTEIN BLAR"/>
    <property type="match status" value="1"/>
</dbReference>
<dbReference type="Pfam" id="PF05569">
    <property type="entry name" value="Peptidase_M56"/>
    <property type="match status" value="1"/>
</dbReference>